<accession>A0ABX8L9L2</accession>
<evidence type="ECO:0000313" key="3">
    <source>
        <dbReference type="Proteomes" id="UP000683565"/>
    </source>
</evidence>
<keyword evidence="3" id="KW-1185">Reference proteome</keyword>
<feature type="transmembrane region" description="Helical" evidence="1">
    <location>
        <begin position="79"/>
        <end position="104"/>
    </location>
</feature>
<protein>
    <submittedName>
        <fullName evidence="2">Uncharacterized protein</fullName>
    </submittedName>
</protein>
<proteinExistence type="predicted"/>
<name>A0ABX8L9L2_9CHLA</name>
<organism evidence="2 3">
    <name type="scientific">Chlamydia buteonis</name>
    <dbReference type="NCBI Taxonomy" id="2494525"/>
    <lineage>
        <taxon>Bacteria</taxon>
        <taxon>Pseudomonadati</taxon>
        <taxon>Chlamydiota</taxon>
        <taxon>Chlamydiia</taxon>
        <taxon>Chlamydiales</taxon>
        <taxon>Chlamydiaceae</taxon>
        <taxon>Chlamydia/Chlamydophila group</taxon>
        <taxon>Chlamydia</taxon>
    </lineage>
</organism>
<evidence type="ECO:0000313" key="2">
    <source>
        <dbReference type="EMBL" id="QXE28023.1"/>
    </source>
</evidence>
<dbReference type="RefSeq" id="WP_131744405.1">
    <property type="nucleotide sequence ID" value="NZ_CAAAFM010000002.1"/>
</dbReference>
<sequence>MFSHFGSSLVFSQDFLNYDLNVFHKGNGYLESLAERVDRLLQFRDTSLVLYIDKMNTQGQLVYVPIQIPLFFKEKLKTLFLYLCIVPALIALVIKVITRIALYFKYHGWESWSDQTDILMGPLISSSQNSLESD</sequence>
<keyword evidence="1" id="KW-0472">Membrane</keyword>
<dbReference type="Proteomes" id="UP000683565">
    <property type="component" value="Chromosome"/>
</dbReference>
<keyword evidence="1" id="KW-1133">Transmembrane helix</keyword>
<reference evidence="2" key="1">
    <citation type="submission" date="2021-01" db="EMBL/GenBank/DDBJ databases">
        <title>Chlamydial infections in birds of prey presented to California wildlife rehabilitation facilities.</title>
        <authorList>
            <person name="Seibert B.A."/>
            <person name="Keel M.K."/>
            <person name="Kelly T.R."/>
            <person name="Nilsen R.A."/>
            <person name="Pesti D.R."/>
            <person name="Ciembor P.X."/>
            <person name="Gregory C.R."/>
            <person name="Ritchie B.W."/>
            <person name="Hawkins M.G."/>
        </authorList>
    </citation>
    <scope>NUCLEOTIDE SEQUENCE [LARGE SCALE GENOMIC DNA]</scope>
    <source>
        <strain evidence="2">SWA</strain>
    </source>
</reference>
<keyword evidence="1" id="KW-0812">Transmembrane</keyword>
<dbReference type="EMBL" id="CP067334">
    <property type="protein sequence ID" value="QXE28023.1"/>
    <property type="molecule type" value="Genomic_DNA"/>
</dbReference>
<gene>
    <name evidence="2" type="ORF">JJJ19_00465</name>
</gene>
<evidence type="ECO:0000256" key="1">
    <source>
        <dbReference type="SAM" id="Phobius"/>
    </source>
</evidence>